<organism evidence="2 3">
    <name type="scientific">Blumeria graminis f. sp. tritici</name>
    <dbReference type="NCBI Taxonomy" id="62690"/>
    <lineage>
        <taxon>Eukaryota</taxon>
        <taxon>Fungi</taxon>
        <taxon>Dikarya</taxon>
        <taxon>Ascomycota</taxon>
        <taxon>Pezizomycotina</taxon>
        <taxon>Leotiomycetes</taxon>
        <taxon>Erysiphales</taxon>
        <taxon>Erysiphaceae</taxon>
        <taxon>Blumeria</taxon>
    </lineage>
</organism>
<evidence type="ECO:0000313" key="3">
    <source>
        <dbReference type="Proteomes" id="UP000324639"/>
    </source>
</evidence>
<dbReference type="AlphaFoldDB" id="A0A9X9QEH1"/>
<keyword evidence="3" id="KW-1185">Reference proteome</keyword>
<evidence type="ECO:0000313" key="2">
    <source>
        <dbReference type="EMBL" id="VDB90958.1"/>
    </source>
</evidence>
<proteinExistence type="predicted"/>
<keyword evidence="1" id="KW-0732">Signal</keyword>
<gene>
    <name evidence="2" type="ORF">BGT96224V316_LOCUS6286</name>
</gene>
<name>A0A9X9QEH1_BLUGR</name>
<evidence type="ECO:0000256" key="1">
    <source>
        <dbReference type="SAM" id="SignalP"/>
    </source>
</evidence>
<dbReference type="EMBL" id="LR026991">
    <property type="protein sequence ID" value="VDB90958.1"/>
    <property type="molecule type" value="Genomic_DNA"/>
</dbReference>
<feature type="signal peptide" evidence="1">
    <location>
        <begin position="1"/>
        <end position="24"/>
    </location>
</feature>
<feature type="chain" id="PRO_5040786344" evidence="1">
    <location>
        <begin position="25"/>
        <end position="42"/>
    </location>
</feature>
<accession>A0A9X9QEH1</accession>
<dbReference type="Proteomes" id="UP000324639">
    <property type="component" value="Chromosome Bgt_-08"/>
</dbReference>
<protein>
    <submittedName>
        <fullName evidence="2">BgtTE-56087</fullName>
    </submittedName>
</protein>
<sequence length="42" mass="4772">MRLGCVHLLLITALLAANYGSVDSGSYRRFRRLRSYDRCVAP</sequence>
<reference evidence="2 3" key="1">
    <citation type="submission" date="2018-08" db="EMBL/GenBank/DDBJ databases">
        <authorList>
            <person name="Muller C M."/>
        </authorList>
    </citation>
    <scope>NUCLEOTIDE SEQUENCE [LARGE SCALE GENOMIC DNA]</scope>
</reference>